<dbReference type="Proteomes" id="UP000694845">
    <property type="component" value="Unplaced"/>
</dbReference>
<dbReference type="PANTHER" id="PTHR19303:SF74">
    <property type="entry name" value="POGO TRANSPOSABLE ELEMENT WITH KRAB DOMAIN"/>
    <property type="match status" value="1"/>
</dbReference>
<dbReference type="OMA" id="GHASHIN"/>
<feature type="compositionally biased region" description="Acidic residues" evidence="4">
    <location>
        <begin position="386"/>
        <end position="395"/>
    </location>
</feature>
<accession>A0A8B8A1X5</accession>
<dbReference type="InterPro" id="IPR009057">
    <property type="entry name" value="Homeodomain-like_sf"/>
</dbReference>
<feature type="region of interest" description="Disordered" evidence="4">
    <location>
        <begin position="464"/>
        <end position="537"/>
    </location>
</feature>
<sequence>MARKKKSWTPKQGKWQSNAMASAYTAVTEGRLGIREAAKQYGVPKSTLSRRIRKGIPSSLPATRPPVFSMADEDELVRHLKDLESQGFGIGLQAVCKLAYEMAEHAVHTPSSIIAARGKKTVQSRTSGERGENVTVLICASASGSVLPPFIIFKGQRLNVGLTANAPPGTLFGTSKSGFIDAELFGTWFTKLFLPSIPPTRPVLLILDGHASHINIETLRCARENSIHMYCLPPHTTNHTQPLDKSVFKSVKTAYNQRCDKFMRDNPNRIITRYDFSGLFTDVYHKVFTMANIISGFKSTGIYPYNPNAITPEHLQFSAVETEITYQAAEVPGPPTNDDGVVTMPVVLEFNAEVHVNPTDTEQEEVILKKPTATEDAADQETPSLESDDEPEPMDIEPGPTSPHAVSPPTAVSSPGTVSPAASQNTSKFSAVLKKPVVSKVIKPGRQTNRITEARCLTSDEVFHRELEKQKKKETEAAAKEARKLEREHKKEQREKEKQEKEQRLEERKRKRSEALEKKQAKIAKQAKGKEALSSVCDPENGENYCSHCGGFYGDDDDTDREDWWQCIDCNDWYHESCTGLFGRPSELIKFICKKCDK</sequence>
<dbReference type="Pfam" id="PF03184">
    <property type="entry name" value="DDE_1"/>
    <property type="match status" value="1"/>
</dbReference>
<name>A0A8B8A1X5_ACAPL</name>
<dbReference type="PROSITE" id="PS01359">
    <property type="entry name" value="ZF_PHD_1"/>
    <property type="match status" value="1"/>
</dbReference>
<keyword evidence="1" id="KW-0479">Metal-binding</keyword>
<keyword evidence="2" id="KW-0863">Zinc-finger</keyword>
<evidence type="ECO:0000259" key="5">
    <source>
        <dbReference type="SMART" id="SM00249"/>
    </source>
</evidence>
<dbReference type="CDD" id="cd22249">
    <property type="entry name" value="UDM1_RNF168_RNF169-like"/>
    <property type="match status" value="1"/>
</dbReference>
<dbReference type="InterPro" id="IPR019786">
    <property type="entry name" value="Zinc_finger_PHD-type_CS"/>
</dbReference>
<dbReference type="InterPro" id="IPR013083">
    <property type="entry name" value="Znf_RING/FYVE/PHD"/>
</dbReference>
<dbReference type="KEGG" id="aplc:110990982"/>
<evidence type="ECO:0000256" key="3">
    <source>
        <dbReference type="ARBA" id="ARBA00022833"/>
    </source>
</evidence>
<keyword evidence="6" id="KW-1185">Reference proteome</keyword>
<dbReference type="GO" id="GO:0008270">
    <property type="term" value="F:zinc ion binding"/>
    <property type="evidence" value="ECO:0007669"/>
    <property type="project" value="UniProtKB-KW"/>
</dbReference>
<feature type="compositionally biased region" description="Polar residues" evidence="4">
    <location>
        <begin position="410"/>
        <end position="426"/>
    </location>
</feature>
<feature type="region of interest" description="Disordered" evidence="4">
    <location>
        <begin position="356"/>
        <end position="426"/>
    </location>
</feature>
<organism evidence="6 7">
    <name type="scientific">Acanthaster planci</name>
    <name type="common">Crown-of-thorns starfish</name>
    <dbReference type="NCBI Taxonomy" id="133434"/>
    <lineage>
        <taxon>Eukaryota</taxon>
        <taxon>Metazoa</taxon>
        <taxon>Echinodermata</taxon>
        <taxon>Eleutherozoa</taxon>
        <taxon>Asterozoa</taxon>
        <taxon>Asteroidea</taxon>
        <taxon>Valvatacea</taxon>
        <taxon>Valvatida</taxon>
        <taxon>Acanthasteridae</taxon>
        <taxon>Acanthaster</taxon>
    </lineage>
</organism>
<dbReference type="AlphaFoldDB" id="A0A8B8A1X5"/>
<dbReference type="Gene3D" id="3.30.40.10">
    <property type="entry name" value="Zinc/RING finger domain, C3HC4 (zinc finger)"/>
    <property type="match status" value="1"/>
</dbReference>
<dbReference type="InterPro" id="IPR007889">
    <property type="entry name" value="HTH_Psq"/>
</dbReference>
<dbReference type="InterPro" id="IPR001965">
    <property type="entry name" value="Znf_PHD"/>
</dbReference>
<gene>
    <name evidence="7" type="primary">LOC110990982</name>
</gene>
<keyword evidence="3" id="KW-0862">Zinc</keyword>
<dbReference type="Pfam" id="PF05225">
    <property type="entry name" value="HTH_psq"/>
    <property type="match status" value="1"/>
</dbReference>
<dbReference type="SUPFAM" id="SSF57903">
    <property type="entry name" value="FYVE/PHD zinc finger"/>
    <property type="match status" value="1"/>
</dbReference>
<dbReference type="InterPro" id="IPR036397">
    <property type="entry name" value="RNaseH_sf"/>
</dbReference>
<dbReference type="Gene3D" id="3.30.420.10">
    <property type="entry name" value="Ribonuclease H-like superfamily/Ribonuclease H"/>
    <property type="match status" value="1"/>
</dbReference>
<dbReference type="InterPro" id="IPR004875">
    <property type="entry name" value="DDE_SF_endonuclease_dom"/>
</dbReference>
<feature type="compositionally biased region" description="Basic and acidic residues" evidence="4">
    <location>
        <begin position="464"/>
        <end position="520"/>
    </location>
</feature>
<reference evidence="7" key="1">
    <citation type="submission" date="2025-08" db="UniProtKB">
        <authorList>
            <consortium name="RefSeq"/>
        </authorList>
    </citation>
    <scope>IDENTIFICATION</scope>
</reference>
<dbReference type="InterPro" id="IPR050863">
    <property type="entry name" value="CenT-Element_Derived"/>
</dbReference>
<evidence type="ECO:0000256" key="4">
    <source>
        <dbReference type="SAM" id="MobiDB-lite"/>
    </source>
</evidence>
<feature type="domain" description="Zinc finger PHD-type" evidence="5">
    <location>
        <begin position="545"/>
        <end position="597"/>
    </location>
</feature>
<evidence type="ECO:0000313" key="6">
    <source>
        <dbReference type="Proteomes" id="UP000694845"/>
    </source>
</evidence>
<dbReference type="GO" id="GO:0005634">
    <property type="term" value="C:nucleus"/>
    <property type="evidence" value="ECO:0007669"/>
    <property type="project" value="TreeGrafter"/>
</dbReference>
<dbReference type="InterPro" id="IPR011011">
    <property type="entry name" value="Znf_FYVE_PHD"/>
</dbReference>
<evidence type="ECO:0000313" key="7">
    <source>
        <dbReference type="RefSeq" id="XP_022111738.1"/>
    </source>
</evidence>
<dbReference type="RefSeq" id="XP_022111738.1">
    <property type="nucleotide sequence ID" value="XM_022256046.1"/>
</dbReference>
<proteinExistence type="predicted"/>
<dbReference type="OrthoDB" id="6115549at2759"/>
<dbReference type="SUPFAM" id="SSF46689">
    <property type="entry name" value="Homeodomain-like"/>
    <property type="match status" value="1"/>
</dbReference>
<dbReference type="GeneID" id="110990982"/>
<evidence type="ECO:0000256" key="1">
    <source>
        <dbReference type="ARBA" id="ARBA00022723"/>
    </source>
</evidence>
<dbReference type="SMART" id="SM00249">
    <property type="entry name" value="PHD"/>
    <property type="match status" value="1"/>
</dbReference>
<protein>
    <submittedName>
        <fullName evidence="7">Chromatin assembly factor 1 subunit A-like</fullName>
    </submittedName>
</protein>
<dbReference type="GO" id="GO:0003677">
    <property type="term" value="F:DNA binding"/>
    <property type="evidence" value="ECO:0007669"/>
    <property type="project" value="InterPro"/>
</dbReference>
<dbReference type="PANTHER" id="PTHR19303">
    <property type="entry name" value="TRANSPOSON"/>
    <property type="match status" value="1"/>
</dbReference>
<evidence type="ECO:0000256" key="2">
    <source>
        <dbReference type="ARBA" id="ARBA00022771"/>
    </source>
</evidence>
<dbReference type="Gene3D" id="1.10.10.60">
    <property type="entry name" value="Homeodomain-like"/>
    <property type="match status" value="1"/>
</dbReference>